<dbReference type="InterPro" id="IPR003313">
    <property type="entry name" value="AraC-bd"/>
</dbReference>
<dbReference type="InterPro" id="IPR018062">
    <property type="entry name" value="HTH_AraC-typ_CS"/>
</dbReference>
<reference evidence="5 6" key="1">
    <citation type="submission" date="2018-07" db="EMBL/GenBank/DDBJ databases">
        <title>Genomic Encyclopedia of Type Strains, Phase III (KMG-III): the genomes of soil and plant-associated and newly described type strains.</title>
        <authorList>
            <person name="Whitman W."/>
        </authorList>
    </citation>
    <scope>NUCLEOTIDE SEQUENCE [LARGE SCALE GENOMIC DNA]</scope>
    <source>
        <strain evidence="5 6">CECT 8236</strain>
    </source>
</reference>
<sequence length="274" mass="31608">MNTSSFPLVTEKDLQLPLYLTSIGHWESQERTRRPAGFPDFQWLQVLSGTGELRIGDRLFTVKPGQGFFLFPREQHLYNPVTEPWDVHWIAFNGSLITPLLRQVGISQSGVHQVFAPDNLIMQMKNLYATSISGHPFLGMECSKQLYAFLLDLTRSIWMSATSSSPDPMKLHPVTQYIEENCHRPVTIAELADRIGVSSQYLCHLFKITLNMRPMEYVNRERIHKSKEWMFREPTLKIQEIAARVGFDNPSYFSSVFRKLEGVSPERFKKSHGM</sequence>
<dbReference type="Pfam" id="PF02311">
    <property type="entry name" value="AraC_binding"/>
    <property type="match status" value="1"/>
</dbReference>
<dbReference type="PROSITE" id="PS00041">
    <property type="entry name" value="HTH_ARAC_FAMILY_1"/>
    <property type="match status" value="1"/>
</dbReference>
<dbReference type="SUPFAM" id="SSF51215">
    <property type="entry name" value="Regulatory protein AraC"/>
    <property type="match status" value="1"/>
</dbReference>
<evidence type="ECO:0000313" key="6">
    <source>
        <dbReference type="Proteomes" id="UP000256869"/>
    </source>
</evidence>
<proteinExistence type="predicted"/>
<dbReference type="PROSITE" id="PS01124">
    <property type="entry name" value="HTH_ARAC_FAMILY_2"/>
    <property type="match status" value="1"/>
</dbReference>
<dbReference type="EMBL" id="QRDY01000005">
    <property type="protein sequence ID" value="RED61722.1"/>
    <property type="molecule type" value="Genomic_DNA"/>
</dbReference>
<keyword evidence="3" id="KW-0804">Transcription</keyword>
<gene>
    <name evidence="5" type="ORF">DFP95_105151</name>
</gene>
<dbReference type="PANTHER" id="PTHR43280:SF2">
    <property type="entry name" value="HTH-TYPE TRANSCRIPTIONAL REGULATOR EXSA"/>
    <property type="match status" value="1"/>
</dbReference>
<evidence type="ECO:0000313" key="5">
    <source>
        <dbReference type="EMBL" id="RED61722.1"/>
    </source>
</evidence>
<dbReference type="InterPro" id="IPR018060">
    <property type="entry name" value="HTH_AraC"/>
</dbReference>
<dbReference type="SMART" id="SM00342">
    <property type="entry name" value="HTH_ARAC"/>
    <property type="match status" value="1"/>
</dbReference>
<accession>A0A3D9IJ08</accession>
<dbReference type="Gene3D" id="1.10.10.60">
    <property type="entry name" value="Homeodomain-like"/>
    <property type="match status" value="2"/>
</dbReference>
<keyword evidence="2 5" id="KW-0238">DNA-binding</keyword>
<dbReference type="GO" id="GO:0003700">
    <property type="term" value="F:DNA-binding transcription factor activity"/>
    <property type="evidence" value="ECO:0007669"/>
    <property type="project" value="InterPro"/>
</dbReference>
<name>A0A3D9IJ08_9BACL</name>
<dbReference type="PRINTS" id="PR00032">
    <property type="entry name" value="HTHARAC"/>
</dbReference>
<dbReference type="RefSeq" id="WP_115992756.1">
    <property type="nucleotide sequence ID" value="NZ_QRDY01000005.1"/>
</dbReference>
<evidence type="ECO:0000256" key="2">
    <source>
        <dbReference type="ARBA" id="ARBA00023125"/>
    </source>
</evidence>
<organism evidence="5 6">
    <name type="scientific">Cohnella lupini</name>
    <dbReference type="NCBI Taxonomy" id="1294267"/>
    <lineage>
        <taxon>Bacteria</taxon>
        <taxon>Bacillati</taxon>
        <taxon>Bacillota</taxon>
        <taxon>Bacilli</taxon>
        <taxon>Bacillales</taxon>
        <taxon>Paenibacillaceae</taxon>
        <taxon>Cohnella</taxon>
    </lineage>
</organism>
<dbReference type="InterPro" id="IPR020449">
    <property type="entry name" value="Tscrpt_reg_AraC-type_HTH"/>
</dbReference>
<dbReference type="SUPFAM" id="SSF46689">
    <property type="entry name" value="Homeodomain-like"/>
    <property type="match status" value="2"/>
</dbReference>
<evidence type="ECO:0000256" key="1">
    <source>
        <dbReference type="ARBA" id="ARBA00023015"/>
    </source>
</evidence>
<evidence type="ECO:0000259" key="4">
    <source>
        <dbReference type="PROSITE" id="PS01124"/>
    </source>
</evidence>
<keyword evidence="6" id="KW-1185">Reference proteome</keyword>
<keyword evidence="1" id="KW-0805">Transcription regulation</keyword>
<dbReference type="AlphaFoldDB" id="A0A3D9IJ08"/>
<comment type="caution">
    <text evidence="5">The sequence shown here is derived from an EMBL/GenBank/DDBJ whole genome shotgun (WGS) entry which is preliminary data.</text>
</comment>
<dbReference type="OrthoDB" id="185320at2"/>
<dbReference type="GO" id="GO:0043565">
    <property type="term" value="F:sequence-specific DNA binding"/>
    <property type="evidence" value="ECO:0007669"/>
    <property type="project" value="InterPro"/>
</dbReference>
<dbReference type="Proteomes" id="UP000256869">
    <property type="component" value="Unassembled WGS sequence"/>
</dbReference>
<dbReference type="PANTHER" id="PTHR43280">
    <property type="entry name" value="ARAC-FAMILY TRANSCRIPTIONAL REGULATOR"/>
    <property type="match status" value="1"/>
</dbReference>
<protein>
    <submittedName>
        <fullName evidence="5">AraC-like DNA-binding protein</fullName>
    </submittedName>
</protein>
<dbReference type="Gene3D" id="2.60.120.280">
    <property type="entry name" value="Regulatory protein AraC"/>
    <property type="match status" value="1"/>
</dbReference>
<evidence type="ECO:0000256" key="3">
    <source>
        <dbReference type="ARBA" id="ARBA00023163"/>
    </source>
</evidence>
<feature type="domain" description="HTH araC/xylS-type" evidence="4">
    <location>
        <begin position="172"/>
        <end position="271"/>
    </location>
</feature>
<dbReference type="InterPro" id="IPR009057">
    <property type="entry name" value="Homeodomain-like_sf"/>
</dbReference>
<dbReference type="InterPro" id="IPR037923">
    <property type="entry name" value="HTH-like"/>
</dbReference>
<dbReference type="Pfam" id="PF12833">
    <property type="entry name" value="HTH_18"/>
    <property type="match status" value="1"/>
</dbReference>